<dbReference type="InterPro" id="IPR033433">
    <property type="entry name" value="GtaA_N"/>
</dbReference>
<keyword evidence="1" id="KW-0732">Signal</keyword>
<evidence type="ECO:0000259" key="3">
    <source>
        <dbReference type="Pfam" id="PF17168"/>
    </source>
</evidence>
<protein>
    <submittedName>
        <fullName evidence="4">Uncharacterized protein</fullName>
    </submittedName>
</protein>
<keyword evidence="5" id="KW-1185">Reference proteome</keyword>
<evidence type="ECO:0000256" key="1">
    <source>
        <dbReference type="SAM" id="SignalP"/>
    </source>
</evidence>
<dbReference type="GeneID" id="24099751"/>
<dbReference type="InterPro" id="IPR052743">
    <property type="entry name" value="Glutaminase_GtaA"/>
</dbReference>
<sequence>MYPWLLPYTLVLSSCGAFVRAQSFIPSVIPLAVRSPYLNSWAIATKSSLPSTNSSAIFWFNARPTDLLETDWLGRIMVDGTTYQWLGNSSTNENVTVARLVSTNITPTRTIQVIEAGPMNMTITFLSPVEPSDWVKQSLSFSYLAVEAEATDGEAHSVQVYSDIAAQWASPIHTDGVNWTTMTPSDIVYHQFQLSQPTYLSEMLEFPSDGSYYYAMSRGENVTYKTCSHTVCRTNFTRYGTLANVENDVNFRAIDDDWPVFAMSIDLGDIVSTQSSPVVWAVGYNHNPAIQYTVSNDEYQLRSPLFMATYPTIADAIVDFLSDFSDAQSRAIALDNRVQQAASQVTADQGYYTLLSLSTRQAFSSMSITINPDIIGNDWNISDVMIFMKDMGFDGGVNPVDKMYASFPNFLFFNASLGGPLLLPLLQTQFNNASRLNYAATELGQIFPTSVDPTWVADEAVDRMCDIVYSLMRQLTFA</sequence>
<dbReference type="STRING" id="599839.J4GU69"/>
<name>J4GU69_9APHY</name>
<dbReference type="AlphaFoldDB" id="J4GU69"/>
<reference evidence="4 5" key="1">
    <citation type="journal article" date="2012" name="Appl. Environ. Microbiol.">
        <title>Short-read sequencing for genomic analysis of the brown rot fungus Fibroporia radiculosa.</title>
        <authorList>
            <person name="Tang J.D."/>
            <person name="Perkins A.D."/>
            <person name="Sonstegard T.S."/>
            <person name="Schroeder S.G."/>
            <person name="Burgess S.C."/>
            <person name="Diehl S.V."/>
        </authorList>
    </citation>
    <scope>NUCLEOTIDE SEQUENCE [LARGE SCALE GENOMIC DNA]</scope>
    <source>
        <strain evidence="4 5">TFFH 294</strain>
    </source>
</reference>
<dbReference type="Pfam" id="PF17168">
    <property type="entry name" value="DUF5127"/>
    <property type="match status" value="1"/>
</dbReference>
<dbReference type="Pfam" id="PF16335">
    <property type="entry name" value="GtaA_6_Hairpin"/>
    <property type="match status" value="1"/>
</dbReference>
<organism evidence="4 5">
    <name type="scientific">Fibroporia radiculosa</name>
    <dbReference type="NCBI Taxonomy" id="599839"/>
    <lineage>
        <taxon>Eukaryota</taxon>
        <taxon>Fungi</taxon>
        <taxon>Dikarya</taxon>
        <taxon>Basidiomycota</taxon>
        <taxon>Agaricomycotina</taxon>
        <taxon>Agaricomycetes</taxon>
        <taxon>Polyporales</taxon>
        <taxon>Fibroporiaceae</taxon>
        <taxon>Fibroporia</taxon>
    </lineage>
</organism>
<gene>
    <name evidence="4" type="ORF">FIBRA_07033</name>
</gene>
<proteinExistence type="predicted"/>
<feature type="chain" id="PRO_5003779059" evidence="1">
    <location>
        <begin position="22"/>
        <end position="478"/>
    </location>
</feature>
<dbReference type="EMBL" id="HE797169">
    <property type="protein sequence ID" value="CCM04840.1"/>
    <property type="molecule type" value="Genomic_DNA"/>
</dbReference>
<dbReference type="PANTHER" id="PTHR31987:SF1">
    <property type="entry name" value="GLUTAMINASE A"/>
    <property type="match status" value="1"/>
</dbReference>
<feature type="domain" description="Glutaminase A N-terminal" evidence="3">
    <location>
        <begin position="108"/>
        <end position="340"/>
    </location>
</feature>
<dbReference type="HOGENOM" id="CLU_008020_3_0_1"/>
<feature type="signal peptide" evidence="1">
    <location>
        <begin position="1"/>
        <end position="21"/>
    </location>
</feature>
<evidence type="ECO:0000313" key="5">
    <source>
        <dbReference type="Proteomes" id="UP000006352"/>
    </source>
</evidence>
<dbReference type="InterPro" id="IPR032514">
    <property type="entry name" value="GtaA_central"/>
</dbReference>
<dbReference type="PANTHER" id="PTHR31987">
    <property type="entry name" value="GLUTAMINASE A-RELATED"/>
    <property type="match status" value="1"/>
</dbReference>
<dbReference type="RefSeq" id="XP_012184123.1">
    <property type="nucleotide sequence ID" value="XM_012328733.1"/>
</dbReference>
<accession>J4GU69</accession>
<dbReference type="InParanoid" id="J4GU69"/>
<dbReference type="OrthoDB" id="3918848at2759"/>
<feature type="domain" description="Glutaminase A central" evidence="2">
    <location>
        <begin position="350"/>
        <end position="451"/>
    </location>
</feature>
<dbReference type="Proteomes" id="UP000006352">
    <property type="component" value="Unassembled WGS sequence"/>
</dbReference>
<evidence type="ECO:0000313" key="4">
    <source>
        <dbReference type="EMBL" id="CCM04840.1"/>
    </source>
</evidence>
<evidence type="ECO:0000259" key="2">
    <source>
        <dbReference type="Pfam" id="PF16335"/>
    </source>
</evidence>